<keyword evidence="2" id="KW-1185">Reference proteome</keyword>
<dbReference type="Pfam" id="PF13646">
    <property type="entry name" value="HEAT_2"/>
    <property type="match status" value="1"/>
</dbReference>
<dbReference type="SUPFAM" id="SSF48371">
    <property type="entry name" value="ARM repeat"/>
    <property type="match status" value="1"/>
</dbReference>
<dbReference type="Gene3D" id="1.25.10.10">
    <property type="entry name" value="Leucine-rich Repeat Variant"/>
    <property type="match status" value="1"/>
</dbReference>
<sequence>MERVVHDGIVAAVVSAASGEHLGAAALHHLYREQDGVITLPSLAVTGDPEGWSPADWTFDDDEWLPDEVGRQWEKNLTTAACSGTTARWHATFRKYLGTLVRACKAARKTLRTRGVVDRNFVVVLLDDEHHAELIRRVLPASDVRRLFPELDERTAELARLQGLPPADRAAELVGRLGRFDGPLMSEDIEDALRALGRDAWPALIPLLTVRDRAWQAARLLADIGEPGDEVVAALTTALRKAKGPDLAWTAVALSRLGRLDVVLDRRSALPTDVVAGAVAAPYTSFRNSAVRFAPLDYTPLADVLTRWPGYSPALDDCLRPGRGSCAITPDEAATAIEALSSPHPLIRRHAAGVLGERNLGRHVLPALAATARNDPDPAVRRMAILSLLFWKKDSRHLEDQIRHLLDDPSTEVRDAAALWLREQTAHSR</sequence>
<dbReference type="InterPro" id="IPR011989">
    <property type="entry name" value="ARM-like"/>
</dbReference>
<reference evidence="1 2" key="1">
    <citation type="submission" date="2021-01" db="EMBL/GenBank/DDBJ databases">
        <title>Actinoplanes sp. nov. LDG1-06 isolated from lichen.</title>
        <authorList>
            <person name="Saeng-In P."/>
            <person name="Phongsopitanun W."/>
            <person name="Kanchanasin P."/>
            <person name="Yuki M."/>
            <person name="Kudo T."/>
            <person name="Ohkuma M."/>
            <person name="Tanasupawat S."/>
        </authorList>
    </citation>
    <scope>NUCLEOTIDE SEQUENCE [LARGE SCALE GENOMIC DNA]</scope>
    <source>
        <strain evidence="1 2">LDG1-06</strain>
    </source>
</reference>
<accession>A0ABS2AK31</accession>
<comment type="caution">
    <text evidence="1">The sequence shown here is derived from an EMBL/GenBank/DDBJ whole genome shotgun (WGS) entry which is preliminary data.</text>
</comment>
<evidence type="ECO:0000313" key="2">
    <source>
        <dbReference type="Proteomes" id="UP000632138"/>
    </source>
</evidence>
<protein>
    <submittedName>
        <fullName evidence="1">HEAT repeat domain-containing protein</fullName>
    </submittedName>
</protein>
<organism evidence="1 2">
    <name type="scientific">Paractinoplanes ovalisporus</name>
    <dbReference type="NCBI Taxonomy" id="2810368"/>
    <lineage>
        <taxon>Bacteria</taxon>
        <taxon>Bacillati</taxon>
        <taxon>Actinomycetota</taxon>
        <taxon>Actinomycetes</taxon>
        <taxon>Micromonosporales</taxon>
        <taxon>Micromonosporaceae</taxon>
        <taxon>Paractinoplanes</taxon>
    </lineage>
</organism>
<name>A0ABS2AK31_9ACTN</name>
<proteinExistence type="predicted"/>
<evidence type="ECO:0000313" key="1">
    <source>
        <dbReference type="EMBL" id="MBM2620217.1"/>
    </source>
</evidence>
<dbReference type="InterPro" id="IPR016024">
    <property type="entry name" value="ARM-type_fold"/>
</dbReference>
<dbReference type="Proteomes" id="UP000632138">
    <property type="component" value="Unassembled WGS sequence"/>
</dbReference>
<dbReference type="EMBL" id="JAENHP010000013">
    <property type="protein sequence ID" value="MBM2620217.1"/>
    <property type="molecule type" value="Genomic_DNA"/>
</dbReference>
<gene>
    <name evidence="1" type="ORF">JIG36_32350</name>
</gene>